<dbReference type="STRING" id="28092.WM40_17285"/>
<keyword evidence="3" id="KW-1185">Reference proteome</keyword>
<sequence length="95" mass="10487">MNRDAQLAAIMKAIPGNESVAQRARLVTALQKLGPITTLEARRHLDVLMPAARIHELRHGQGMNILTHRLLRETEAGNLHSVGVYALHPGKWRGA</sequence>
<dbReference type="PATRIC" id="fig|28092.6.peg.4069"/>
<feature type="domain" description="Winged helix-turn-helix" evidence="1">
    <location>
        <begin position="22"/>
        <end position="87"/>
    </location>
</feature>
<dbReference type="RefSeq" id="WP_046153530.1">
    <property type="nucleotide sequence ID" value="NZ_CADFGU010000013.1"/>
</dbReference>
<evidence type="ECO:0000259" key="1">
    <source>
        <dbReference type="Pfam" id="PF14090"/>
    </source>
</evidence>
<accession>A0A0F5JXM4</accession>
<protein>
    <recommendedName>
        <fullName evidence="1">Winged helix-turn-helix domain-containing protein</fullName>
    </recommendedName>
</protein>
<dbReference type="EMBL" id="LAQU01000020">
    <property type="protein sequence ID" value="KKB62460.1"/>
    <property type="molecule type" value="Genomic_DNA"/>
</dbReference>
<dbReference type="AlphaFoldDB" id="A0A0F5JXM4"/>
<dbReference type="InterPro" id="IPR055245">
    <property type="entry name" value="HTH_proteobacteria"/>
</dbReference>
<organism evidence="2 3">
    <name type="scientific">Robbsia andropogonis</name>
    <dbReference type="NCBI Taxonomy" id="28092"/>
    <lineage>
        <taxon>Bacteria</taxon>
        <taxon>Pseudomonadati</taxon>
        <taxon>Pseudomonadota</taxon>
        <taxon>Betaproteobacteria</taxon>
        <taxon>Burkholderiales</taxon>
        <taxon>Burkholderiaceae</taxon>
        <taxon>Robbsia</taxon>
    </lineage>
</organism>
<dbReference type="Pfam" id="PF14090">
    <property type="entry name" value="HTH_39"/>
    <property type="match status" value="1"/>
</dbReference>
<name>A0A0F5JXM4_9BURK</name>
<evidence type="ECO:0000313" key="2">
    <source>
        <dbReference type="EMBL" id="KKB62460.1"/>
    </source>
</evidence>
<dbReference type="Proteomes" id="UP000033618">
    <property type="component" value="Unassembled WGS sequence"/>
</dbReference>
<gene>
    <name evidence="2" type="ORF">WM40_17285</name>
</gene>
<evidence type="ECO:0000313" key="3">
    <source>
        <dbReference type="Proteomes" id="UP000033618"/>
    </source>
</evidence>
<reference evidence="2 3" key="1">
    <citation type="submission" date="2015-03" db="EMBL/GenBank/DDBJ databases">
        <title>Draft Genome Sequence of Burkholderia andropogonis type strain ICMP2807, isolated from Sorghum bicolor.</title>
        <authorList>
            <person name="Lopes-Santos L."/>
            <person name="Castro D.B."/>
            <person name="Ottoboni L.M."/>
            <person name="Park D."/>
            <person name="Weirc B.S."/>
            <person name="Destefano S.A."/>
        </authorList>
    </citation>
    <scope>NUCLEOTIDE SEQUENCE [LARGE SCALE GENOMIC DNA]</scope>
    <source>
        <strain evidence="2 3">ICMP2807</strain>
    </source>
</reference>
<comment type="caution">
    <text evidence="2">The sequence shown here is derived from an EMBL/GenBank/DDBJ whole genome shotgun (WGS) entry which is preliminary data.</text>
</comment>
<dbReference type="OrthoDB" id="5460933at2"/>
<proteinExistence type="predicted"/>